<keyword evidence="2 4" id="KW-0813">Transport</keyword>
<keyword evidence="9" id="KW-1185">Reference proteome</keyword>
<gene>
    <name evidence="8" type="ORF">ILEXP_LOCUS56584</name>
</gene>
<dbReference type="InterPro" id="IPR016140">
    <property type="entry name" value="Bifunc_inhib/LTP/seed_store"/>
</dbReference>
<feature type="domain" description="Bifunctional inhibitor/plant lipid transfer protein/seed storage helical" evidence="7">
    <location>
        <begin position="28"/>
        <end position="112"/>
    </location>
</feature>
<reference evidence="8 9" key="1">
    <citation type="submission" date="2024-02" db="EMBL/GenBank/DDBJ databases">
        <authorList>
            <person name="Vignale AGUSTIN F."/>
            <person name="Sosa J E."/>
            <person name="Modenutti C."/>
        </authorList>
    </citation>
    <scope>NUCLEOTIDE SEQUENCE [LARGE SCALE GENOMIC DNA]</scope>
</reference>
<dbReference type="Pfam" id="PF00234">
    <property type="entry name" value="Tryp_alpha_amyl"/>
    <property type="match status" value="1"/>
</dbReference>
<comment type="caution">
    <text evidence="8">The sequence shown here is derived from an EMBL/GenBank/DDBJ whole genome shotgun (WGS) entry which is preliminary data.</text>
</comment>
<evidence type="ECO:0000256" key="6">
    <source>
        <dbReference type="SAM" id="SignalP"/>
    </source>
</evidence>
<evidence type="ECO:0000256" key="5">
    <source>
        <dbReference type="SAM" id="MobiDB-lite"/>
    </source>
</evidence>
<evidence type="ECO:0000256" key="1">
    <source>
        <dbReference type="ARBA" id="ARBA00009748"/>
    </source>
</evidence>
<accession>A0ABC8UYC7</accession>
<proteinExistence type="inferred from homology"/>
<dbReference type="CDD" id="cd01960">
    <property type="entry name" value="nsLTP1"/>
    <property type="match status" value="1"/>
</dbReference>
<feature type="signal peptide" evidence="6">
    <location>
        <begin position="1"/>
        <end position="24"/>
    </location>
</feature>
<dbReference type="EMBL" id="CAUOFW020009501">
    <property type="protein sequence ID" value="CAK9186106.1"/>
    <property type="molecule type" value="Genomic_DNA"/>
</dbReference>
<feature type="chain" id="PRO_5044851778" description="Non-specific lipid-transfer protein" evidence="6">
    <location>
        <begin position="25"/>
        <end position="116"/>
    </location>
</feature>
<evidence type="ECO:0000256" key="2">
    <source>
        <dbReference type="ARBA" id="ARBA00022448"/>
    </source>
</evidence>
<dbReference type="PRINTS" id="PR00382">
    <property type="entry name" value="LIPIDTRNSFER"/>
</dbReference>
<dbReference type="PANTHER" id="PTHR33076">
    <property type="entry name" value="NON-SPECIFIC LIPID-TRANSFER PROTEIN 2-RELATED"/>
    <property type="match status" value="1"/>
</dbReference>
<dbReference type="GO" id="GO:0008289">
    <property type="term" value="F:lipid binding"/>
    <property type="evidence" value="ECO:0007669"/>
    <property type="project" value="UniProtKB-KW"/>
</dbReference>
<comment type="similarity">
    <text evidence="1 4">Belongs to the plant LTP family.</text>
</comment>
<dbReference type="SMART" id="SM00499">
    <property type="entry name" value="AAI"/>
    <property type="match status" value="1"/>
</dbReference>
<protein>
    <recommendedName>
        <fullName evidence="4">Non-specific lipid-transfer protein</fullName>
    </recommendedName>
</protein>
<evidence type="ECO:0000256" key="4">
    <source>
        <dbReference type="RuleBase" id="RU000628"/>
    </source>
</evidence>
<dbReference type="Gene3D" id="1.10.110.10">
    <property type="entry name" value="Plant lipid-transfer and hydrophobic proteins"/>
    <property type="match status" value="1"/>
</dbReference>
<evidence type="ECO:0000256" key="3">
    <source>
        <dbReference type="ARBA" id="ARBA00023121"/>
    </source>
</evidence>
<sequence length="116" mass="11877">MKGIAVTLLVVLAMATFVARPSEAAITCGQVQASLSQCIGYLMQGGTPSAECCAGVKSLKDLTQSQSDRQAACECLKKAAADHPNIKPDAASDLPKKCGVPSSVPISPTVNCQNVA</sequence>
<dbReference type="InterPro" id="IPR036312">
    <property type="entry name" value="Bifun_inhib/LTP/seed_sf"/>
</dbReference>
<dbReference type="AlphaFoldDB" id="A0ABC8UYC7"/>
<feature type="region of interest" description="Disordered" evidence="5">
    <location>
        <begin position="84"/>
        <end position="103"/>
    </location>
</feature>
<keyword evidence="6" id="KW-0732">Signal</keyword>
<dbReference type="InterPro" id="IPR000528">
    <property type="entry name" value="Plant_nsLTP"/>
</dbReference>
<name>A0ABC8UYC7_9AQUA</name>
<organism evidence="8 9">
    <name type="scientific">Ilex paraguariensis</name>
    <name type="common">yerba mate</name>
    <dbReference type="NCBI Taxonomy" id="185542"/>
    <lineage>
        <taxon>Eukaryota</taxon>
        <taxon>Viridiplantae</taxon>
        <taxon>Streptophyta</taxon>
        <taxon>Embryophyta</taxon>
        <taxon>Tracheophyta</taxon>
        <taxon>Spermatophyta</taxon>
        <taxon>Magnoliopsida</taxon>
        <taxon>eudicotyledons</taxon>
        <taxon>Gunneridae</taxon>
        <taxon>Pentapetalae</taxon>
        <taxon>asterids</taxon>
        <taxon>campanulids</taxon>
        <taxon>Aquifoliales</taxon>
        <taxon>Aquifoliaceae</taxon>
        <taxon>Ilex</taxon>
    </lineage>
</organism>
<dbReference type="Proteomes" id="UP001642360">
    <property type="component" value="Unassembled WGS sequence"/>
</dbReference>
<dbReference type="PROSITE" id="PS00597">
    <property type="entry name" value="PLANT_LTP"/>
    <property type="match status" value="1"/>
</dbReference>
<evidence type="ECO:0000259" key="7">
    <source>
        <dbReference type="SMART" id="SM00499"/>
    </source>
</evidence>
<dbReference type="SUPFAM" id="SSF47699">
    <property type="entry name" value="Bifunctional inhibitor/lipid-transfer protein/seed storage 2S albumin"/>
    <property type="match status" value="1"/>
</dbReference>
<evidence type="ECO:0000313" key="8">
    <source>
        <dbReference type="EMBL" id="CAK9186106.1"/>
    </source>
</evidence>
<keyword evidence="3 4" id="KW-0446">Lipid-binding</keyword>
<comment type="function">
    <text evidence="4">Plant non-specific lipid-transfer proteins transfer phospholipids as well as galactolipids across membranes. May play a role in wax or cutin deposition in the cell walls of expanding epidermal cells and certain secretory tissues.</text>
</comment>
<evidence type="ECO:0000313" key="9">
    <source>
        <dbReference type="Proteomes" id="UP001642360"/>
    </source>
</evidence>